<dbReference type="CDD" id="cd06664">
    <property type="entry name" value="IscU_like"/>
    <property type="match status" value="1"/>
</dbReference>
<dbReference type="Proteomes" id="UP000315003">
    <property type="component" value="Chromosome"/>
</dbReference>
<proteinExistence type="predicted"/>
<keyword evidence="2" id="KW-0732">Signal</keyword>
<dbReference type="Gene3D" id="3.90.1010.10">
    <property type="match status" value="1"/>
</dbReference>
<protein>
    <submittedName>
        <fullName evidence="4">NifU-like protein</fullName>
    </submittedName>
</protein>
<dbReference type="GO" id="GO:0016226">
    <property type="term" value="P:iron-sulfur cluster assembly"/>
    <property type="evidence" value="ECO:0007669"/>
    <property type="project" value="InterPro"/>
</dbReference>
<evidence type="ECO:0000256" key="2">
    <source>
        <dbReference type="SAM" id="SignalP"/>
    </source>
</evidence>
<evidence type="ECO:0000313" key="5">
    <source>
        <dbReference type="Proteomes" id="UP000315003"/>
    </source>
</evidence>
<gene>
    <name evidence="4" type="primary">nifU</name>
    <name evidence="4" type="ORF">SV7mr_15170</name>
</gene>
<dbReference type="Pfam" id="PF01592">
    <property type="entry name" value="NifU_N"/>
    <property type="match status" value="1"/>
</dbReference>
<feature type="domain" description="NIF system FeS cluster assembly NifU N-terminal" evidence="3">
    <location>
        <begin position="33"/>
        <end position="148"/>
    </location>
</feature>
<dbReference type="GO" id="GO:0005506">
    <property type="term" value="F:iron ion binding"/>
    <property type="evidence" value="ECO:0007669"/>
    <property type="project" value="InterPro"/>
</dbReference>
<keyword evidence="5" id="KW-1185">Reference proteome</keyword>
<dbReference type="GO" id="GO:0051536">
    <property type="term" value="F:iron-sulfur cluster binding"/>
    <property type="evidence" value="ECO:0007669"/>
    <property type="project" value="InterPro"/>
</dbReference>
<dbReference type="EMBL" id="CP036272">
    <property type="protein sequence ID" value="QDT59013.1"/>
    <property type="molecule type" value="Genomic_DNA"/>
</dbReference>
<dbReference type="AlphaFoldDB" id="A0A517SSE2"/>
<evidence type="ECO:0000313" key="4">
    <source>
        <dbReference type="EMBL" id="QDT59013.1"/>
    </source>
</evidence>
<feature type="chain" id="PRO_5021996601" evidence="2">
    <location>
        <begin position="21"/>
        <end position="172"/>
    </location>
</feature>
<organism evidence="4 5">
    <name type="scientific">Stieleria bergensis</name>
    <dbReference type="NCBI Taxonomy" id="2528025"/>
    <lineage>
        <taxon>Bacteria</taxon>
        <taxon>Pseudomonadati</taxon>
        <taxon>Planctomycetota</taxon>
        <taxon>Planctomycetia</taxon>
        <taxon>Pirellulales</taxon>
        <taxon>Pirellulaceae</taxon>
        <taxon>Stieleria</taxon>
    </lineage>
</organism>
<reference evidence="4 5" key="1">
    <citation type="submission" date="2019-02" db="EMBL/GenBank/DDBJ databases">
        <title>Deep-cultivation of Planctomycetes and their phenomic and genomic characterization uncovers novel biology.</title>
        <authorList>
            <person name="Wiegand S."/>
            <person name="Jogler M."/>
            <person name="Boedeker C."/>
            <person name="Pinto D."/>
            <person name="Vollmers J."/>
            <person name="Rivas-Marin E."/>
            <person name="Kohn T."/>
            <person name="Peeters S.H."/>
            <person name="Heuer A."/>
            <person name="Rast P."/>
            <person name="Oberbeckmann S."/>
            <person name="Bunk B."/>
            <person name="Jeske O."/>
            <person name="Meyerdierks A."/>
            <person name="Storesund J.E."/>
            <person name="Kallscheuer N."/>
            <person name="Luecker S."/>
            <person name="Lage O.M."/>
            <person name="Pohl T."/>
            <person name="Merkel B.J."/>
            <person name="Hornburger P."/>
            <person name="Mueller R.-W."/>
            <person name="Bruemmer F."/>
            <person name="Labrenz M."/>
            <person name="Spormann A.M."/>
            <person name="Op den Camp H."/>
            <person name="Overmann J."/>
            <person name="Amann R."/>
            <person name="Jetten M.S.M."/>
            <person name="Mascher T."/>
            <person name="Medema M.H."/>
            <person name="Devos D.P."/>
            <person name="Kaster A.-K."/>
            <person name="Ovreas L."/>
            <person name="Rohde M."/>
            <person name="Galperin M.Y."/>
            <person name="Jogler C."/>
        </authorList>
    </citation>
    <scope>NUCLEOTIDE SEQUENCE [LARGE SCALE GENOMIC DNA]</scope>
    <source>
        <strain evidence="4 5">SV_7m_r</strain>
    </source>
</reference>
<evidence type="ECO:0000259" key="3">
    <source>
        <dbReference type="Pfam" id="PF01592"/>
    </source>
</evidence>
<dbReference type="SUPFAM" id="SSF82649">
    <property type="entry name" value="SufE/NifU"/>
    <property type="match status" value="1"/>
</dbReference>
<name>A0A517SSE2_9BACT</name>
<feature type="signal peptide" evidence="2">
    <location>
        <begin position="1"/>
        <end position="20"/>
    </location>
</feature>
<dbReference type="InterPro" id="IPR002871">
    <property type="entry name" value="NIF_FeS_clus_asmbl_NifU_N"/>
</dbReference>
<feature type="region of interest" description="Disordered" evidence="1">
    <location>
        <begin position="148"/>
        <end position="172"/>
    </location>
</feature>
<dbReference type="PANTHER" id="PTHR10093">
    <property type="entry name" value="IRON-SULFUR CLUSTER ASSEMBLY ENZYME NIFU HOMOLOG"/>
    <property type="match status" value="1"/>
</dbReference>
<evidence type="ECO:0000256" key="1">
    <source>
        <dbReference type="SAM" id="MobiDB-lite"/>
    </source>
</evidence>
<accession>A0A517SSE2</accession>
<sequence precursor="true">MISVDFHHFLVSIAFLPAMASVSSSMPSEQDIYEEHVLDHYEDPYNRGELASATHADEGKNPLCGDVVQVSLRLAGDGKVEEAFFDGHGCVISQASASMLMEEMEGKTPEEVKDFTAEQMLELFGPQLTPNRQKCCLLPWRVLQSALHSPLEEDEADDDAAHFSGPSLSEEN</sequence>